<evidence type="ECO:0000313" key="12">
    <source>
        <dbReference type="EMBL" id="TZE81902.1"/>
    </source>
</evidence>
<evidence type="ECO:0000256" key="3">
    <source>
        <dbReference type="ARBA" id="ARBA00011048"/>
    </source>
</evidence>
<dbReference type="PANTHER" id="PTHR42917">
    <property type="entry name" value="2,4-DIENOYL-COA REDUCTASE"/>
    <property type="match status" value="1"/>
</dbReference>
<feature type="domain" description="NADH:flavin oxidoreductase/NADH oxidase N-terminal" evidence="10">
    <location>
        <begin position="5"/>
        <end position="343"/>
    </location>
</feature>
<evidence type="ECO:0000256" key="7">
    <source>
        <dbReference type="ARBA" id="ARBA00023002"/>
    </source>
</evidence>
<evidence type="ECO:0000256" key="2">
    <source>
        <dbReference type="ARBA" id="ARBA00001966"/>
    </source>
</evidence>
<dbReference type="RefSeq" id="WP_149545426.1">
    <property type="nucleotide sequence ID" value="NZ_VTPS01000010.1"/>
</dbReference>
<proteinExistence type="inferred from homology"/>
<dbReference type="AlphaFoldDB" id="A0A5D8QBM1"/>
<evidence type="ECO:0000256" key="4">
    <source>
        <dbReference type="ARBA" id="ARBA00022630"/>
    </source>
</evidence>
<dbReference type="Gene3D" id="3.50.50.60">
    <property type="entry name" value="FAD/NAD(P)-binding domain"/>
    <property type="match status" value="1"/>
</dbReference>
<dbReference type="PRINTS" id="PR00469">
    <property type="entry name" value="PNDRDTASEII"/>
</dbReference>
<dbReference type="Pfam" id="PF00724">
    <property type="entry name" value="Oxidored_FMN"/>
    <property type="match status" value="1"/>
</dbReference>
<evidence type="ECO:0000256" key="9">
    <source>
        <dbReference type="ARBA" id="ARBA00023014"/>
    </source>
</evidence>
<dbReference type="SUPFAM" id="SSF51905">
    <property type="entry name" value="FAD/NAD(P)-binding domain"/>
    <property type="match status" value="1"/>
</dbReference>
<feature type="domain" description="FAD/NAD(P)-binding" evidence="11">
    <location>
        <begin position="394"/>
        <end position="626"/>
    </location>
</feature>
<evidence type="ECO:0000259" key="10">
    <source>
        <dbReference type="Pfam" id="PF00724"/>
    </source>
</evidence>
<evidence type="ECO:0000313" key="13">
    <source>
        <dbReference type="Proteomes" id="UP000322976"/>
    </source>
</evidence>
<dbReference type="EMBL" id="VTPS01000010">
    <property type="protein sequence ID" value="TZE81902.1"/>
    <property type="molecule type" value="Genomic_DNA"/>
</dbReference>
<sequence>MFEYLFSKGKIGTMETKNRIVFTPMGNALANTDGTVSQKDIYFYGARAKGGVGVVFTECAIVDGERGKGNGKQICVYDDKFIPGLKALADEIHKYDSKIVVQIYHPGRQGISLINGNLPMLAPSEVECNVVHQPTEAMTIKQIEDMVDKFVNAAVRLKKAGIDGVEVHAAHGYLVNQFLSPYTNKRTDKYGGSLENRMRFLEEIIIGIREKCGKDYPLIVRLSVDEFLGYVGLSEEGLHVEESVKIAKRLEELGVDALDISCGIYETMNVSWEPSSFEQGWKIYLPETIKKAVNIPVIGVAVIRDPEYADKMIREGKIDFAGSARQHFADPDWSNKAKEGRVNEIRKCISCLHCMETLMKADSSGMSCQCSINIQGGNEYEYSNFKEDGEGKVVAIIGAGPSGLEAARVLAIRKYKPVIFEKSDKLGGQLQLANKPPKKEKINWLIDYLKSQVEKEGVEIRYNTVPTIEDLKELNPYAVFIAQGSNPIIPKSIPGIEGENVSTAEDILSGKVKLNNKKIAVVGSGMTGLETAHYLAANSNDVSVFEMADEIGPGLYFQNLIDVMNHIKPLGVKLYPKHKLVKIEGKNVVFENTETGTSEYYEFDYVVLSLGRVPSKESIDEIKSAFDRVFVLGDAREVGRIRNAMETGFLTAYNL</sequence>
<keyword evidence="5" id="KW-0288">FMN</keyword>
<dbReference type="InterPro" id="IPR001155">
    <property type="entry name" value="OxRdtase_FMN_N"/>
</dbReference>
<reference evidence="12 13" key="1">
    <citation type="submission" date="2019-08" db="EMBL/GenBank/DDBJ databases">
        <title>Calorimonas adulescens gen. nov., sp. nov., an anaerobic thermophilic bacterium from Sakhalin hot spring.</title>
        <authorList>
            <person name="Khomyakova M.A."/>
            <person name="Merkel A.Y."/>
            <person name="Novikov A."/>
            <person name="Bonch-Osmolovskaya E.A."/>
            <person name="Slobodkin A.I."/>
        </authorList>
    </citation>
    <scope>NUCLEOTIDE SEQUENCE [LARGE SCALE GENOMIC DNA]</scope>
    <source>
        <strain evidence="12 13">A05MB</strain>
    </source>
</reference>
<dbReference type="InterPro" id="IPR036188">
    <property type="entry name" value="FAD/NAD-bd_sf"/>
</dbReference>
<evidence type="ECO:0000256" key="8">
    <source>
        <dbReference type="ARBA" id="ARBA00023004"/>
    </source>
</evidence>
<dbReference type="GO" id="GO:0010181">
    <property type="term" value="F:FMN binding"/>
    <property type="evidence" value="ECO:0007669"/>
    <property type="project" value="InterPro"/>
</dbReference>
<dbReference type="Pfam" id="PF07992">
    <property type="entry name" value="Pyr_redox_2"/>
    <property type="match status" value="1"/>
</dbReference>
<evidence type="ECO:0000259" key="11">
    <source>
        <dbReference type="Pfam" id="PF07992"/>
    </source>
</evidence>
<keyword evidence="7" id="KW-0560">Oxidoreductase</keyword>
<keyword evidence="13" id="KW-1185">Reference proteome</keyword>
<keyword evidence="4" id="KW-0285">Flavoprotein</keyword>
<organism evidence="12 13">
    <name type="scientific">Calorimonas adulescens</name>
    <dbReference type="NCBI Taxonomy" id="2606906"/>
    <lineage>
        <taxon>Bacteria</taxon>
        <taxon>Bacillati</taxon>
        <taxon>Bacillota</taxon>
        <taxon>Clostridia</taxon>
        <taxon>Thermoanaerobacterales</taxon>
        <taxon>Thermoanaerobacteraceae</taxon>
        <taxon>Calorimonas</taxon>
    </lineage>
</organism>
<keyword evidence="9" id="KW-0411">Iron-sulfur</keyword>
<dbReference type="SUPFAM" id="SSF51395">
    <property type="entry name" value="FMN-linked oxidoreductases"/>
    <property type="match status" value="1"/>
</dbReference>
<dbReference type="GO" id="GO:0051536">
    <property type="term" value="F:iron-sulfur cluster binding"/>
    <property type="evidence" value="ECO:0007669"/>
    <property type="project" value="UniProtKB-KW"/>
</dbReference>
<dbReference type="GO" id="GO:0046872">
    <property type="term" value="F:metal ion binding"/>
    <property type="evidence" value="ECO:0007669"/>
    <property type="project" value="UniProtKB-KW"/>
</dbReference>
<evidence type="ECO:0000256" key="1">
    <source>
        <dbReference type="ARBA" id="ARBA00001917"/>
    </source>
</evidence>
<evidence type="ECO:0000256" key="6">
    <source>
        <dbReference type="ARBA" id="ARBA00022723"/>
    </source>
</evidence>
<dbReference type="Gene3D" id="3.20.20.70">
    <property type="entry name" value="Aldolase class I"/>
    <property type="match status" value="1"/>
</dbReference>
<comment type="caution">
    <text evidence="12">The sequence shown here is derived from an EMBL/GenBank/DDBJ whole genome shotgun (WGS) entry which is preliminary data.</text>
</comment>
<dbReference type="Proteomes" id="UP000322976">
    <property type="component" value="Unassembled WGS sequence"/>
</dbReference>
<dbReference type="CDD" id="cd02803">
    <property type="entry name" value="OYE_like_FMN_family"/>
    <property type="match status" value="1"/>
</dbReference>
<dbReference type="PANTHER" id="PTHR42917:SF2">
    <property type="entry name" value="2,4-DIENOYL-COA REDUCTASE [(2E)-ENOYL-COA-PRODUCING]"/>
    <property type="match status" value="1"/>
</dbReference>
<comment type="similarity">
    <text evidence="3">In the N-terminal section; belongs to the NADH:flavin oxidoreductase/NADH oxidase family.</text>
</comment>
<keyword evidence="8" id="KW-0408">Iron</keyword>
<evidence type="ECO:0000256" key="5">
    <source>
        <dbReference type="ARBA" id="ARBA00022643"/>
    </source>
</evidence>
<comment type="cofactor">
    <cofactor evidence="2">
        <name>[4Fe-4S] cluster</name>
        <dbReference type="ChEBI" id="CHEBI:49883"/>
    </cofactor>
</comment>
<dbReference type="PRINTS" id="PR00368">
    <property type="entry name" value="FADPNR"/>
</dbReference>
<dbReference type="InterPro" id="IPR013785">
    <property type="entry name" value="Aldolase_TIM"/>
</dbReference>
<dbReference type="GO" id="GO:0016491">
    <property type="term" value="F:oxidoreductase activity"/>
    <property type="evidence" value="ECO:0007669"/>
    <property type="project" value="UniProtKB-KW"/>
</dbReference>
<protein>
    <submittedName>
        <fullName evidence="12">NAD(P)-binding protein</fullName>
    </submittedName>
</protein>
<accession>A0A5D8QBM1</accession>
<name>A0A5D8QBM1_9THEO</name>
<gene>
    <name evidence="12" type="ORF">FWJ32_07985</name>
</gene>
<dbReference type="InterPro" id="IPR023753">
    <property type="entry name" value="FAD/NAD-binding_dom"/>
</dbReference>
<comment type="cofactor">
    <cofactor evidence="1">
        <name>FMN</name>
        <dbReference type="ChEBI" id="CHEBI:58210"/>
    </cofactor>
</comment>
<dbReference type="Gene3D" id="3.40.50.720">
    <property type="entry name" value="NAD(P)-binding Rossmann-like Domain"/>
    <property type="match status" value="1"/>
</dbReference>
<dbReference type="InterPro" id="IPR051793">
    <property type="entry name" value="NADH:flavin_oxidoreductase"/>
</dbReference>
<keyword evidence="6" id="KW-0479">Metal-binding</keyword>